<keyword evidence="1" id="KW-0812">Transmembrane</keyword>
<keyword evidence="3" id="KW-1185">Reference proteome</keyword>
<keyword evidence="1" id="KW-0472">Membrane</keyword>
<dbReference type="EMBL" id="CAJVQB010006430">
    <property type="protein sequence ID" value="CAG8683891.1"/>
    <property type="molecule type" value="Genomic_DNA"/>
</dbReference>
<comment type="caution">
    <text evidence="2">The sequence shown here is derived from an EMBL/GenBank/DDBJ whole genome shotgun (WGS) entry which is preliminary data.</text>
</comment>
<gene>
    <name evidence="2" type="ORF">GMARGA_LOCUS11132</name>
</gene>
<protein>
    <submittedName>
        <fullName evidence="2">42008_t:CDS:1</fullName>
    </submittedName>
</protein>
<evidence type="ECO:0000313" key="2">
    <source>
        <dbReference type="EMBL" id="CAG8683891.1"/>
    </source>
</evidence>
<evidence type="ECO:0000256" key="1">
    <source>
        <dbReference type="SAM" id="Phobius"/>
    </source>
</evidence>
<proteinExistence type="predicted"/>
<sequence>YCQILKNFAAMLLYKTFIVIFVALSLLTYLTIALHSYEMEKHDLKNDKLEENELEENELEKRIVPLVPVLFWAAM</sequence>
<name>A0ABN7UXT4_GIGMA</name>
<reference evidence="2 3" key="1">
    <citation type="submission" date="2021-06" db="EMBL/GenBank/DDBJ databases">
        <authorList>
            <person name="Kallberg Y."/>
            <person name="Tangrot J."/>
            <person name="Rosling A."/>
        </authorList>
    </citation>
    <scope>NUCLEOTIDE SEQUENCE [LARGE SCALE GENOMIC DNA]</scope>
    <source>
        <strain evidence="2 3">120-4 pot B 10/14</strain>
    </source>
</reference>
<feature type="transmembrane region" description="Helical" evidence="1">
    <location>
        <begin position="12"/>
        <end position="34"/>
    </location>
</feature>
<organism evidence="2 3">
    <name type="scientific">Gigaspora margarita</name>
    <dbReference type="NCBI Taxonomy" id="4874"/>
    <lineage>
        <taxon>Eukaryota</taxon>
        <taxon>Fungi</taxon>
        <taxon>Fungi incertae sedis</taxon>
        <taxon>Mucoromycota</taxon>
        <taxon>Glomeromycotina</taxon>
        <taxon>Glomeromycetes</taxon>
        <taxon>Diversisporales</taxon>
        <taxon>Gigasporaceae</taxon>
        <taxon>Gigaspora</taxon>
    </lineage>
</organism>
<keyword evidence="1" id="KW-1133">Transmembrane helix</keyword>
<feature type="non-terminal residue" evidence="2">
    <location>
        <position position="1"/>
    </location>
</feature>
<accession>A0ABN7UXT4</accession>
<evidence type="ECO:0000313" key="3">
    <source>
        <dbReference type="Proteomes" id="UP000789901"/>
    </source>
</evidence>
<dbReference type="Proteomes" id="UP000789901">
    <property type="component" value="Unassembled WGS sequence"/>
</dbReference>